<sequence>MINRQDLDAKIKSELAIKAKEAELSDEMFEKIIKRIGTDTPSDDNTWNTGYTKILIKRWIAVSLCGILAFTGILLTFSVEVRALALEAANTIKTIFVLEKQKDEYKIVEKPDTDEIFKPIVSRGSGLSEAELTEKLGFHVHFPETLCEEYTYERKSEGVGITKPVNAEEWKQLQWVMIRAIADEDTFNHLSDYKPYRDVHATYMDQRGDKLFITMEDADVPIEEKNIVLVAEPKVGSVKAAWIEETYPDYKFIYENGIGQSDIYTEPEGIIKGYYLIWSVNGVRYRINTLKEFELTMEEAVKIAKAFMEGLKTGKS</sequence>
<keyword evidence="1" id="KW-0472">Membrane</keyword>
<evidence type="ECO:0000256" key="1">
    <source>
        <dbReference type="SAM" id="Phobius"/>
    </source>
</evidence>
<dbReference type="RefSeq" id="WP_069976146.1">
    <property type="nucleotide sequence ID" value="NZ_CP017269.1"/>
</dbReference>
<evidence type="ECO:0000313" key="3">
    <source>
        <dbReference type="Proteomes" id="UP000095743"/>
    </source>
</evidence>
<keyword evidence="3" id="KW-1185">Reference proteome</keyword>
<dbReference type="Proteomes" id="UP000095743">
    <property type="component" value="Chromosome"/>
</dbReference>
<dbReference type="KEGG" id="gfe:Gferi_10310"/>
<keyword evidence="1" id="KW-1133">Transmembrane helix</keyword>
<protein>
    <recommendedName>
        <fullName evidence="4">DUF4367 domain-containing protein</fullName>
    </recommendedName>
</protein>
<dbReference type="EMBL" id="CP017269">
    <property type="protein sequence ID" value="AOT69942.1"/>
    <property type="molecule type" value="Genomic_DNA"/>
</dbReference>
<organism evidence="2 3">
    <name type="scientific">Geosporobacter ferrireducens</name>
    <dbReference type="NCBI Taxonomy" id="1424294"/>
    <lineage>
        <taxon>Bacteria</taxon>
        <taxon>Bacillati</taxon>
        <taxon>Bacillota</taxon>
        <taxon>Clostridia</taxon>
        <taxon>Peptostreptococcales</taxon>
        <taxon>Thermotaleaceae</taxon>
        <taxon>Geosporobacter</taxon>
    </lineage>
</organism>
<evidence type="ECO:0000313" key="2">
    <source>
        <dbReference type="EMBL" id="AOT69942.1"/>
    </source>
</evidence>
<feature type="transmembrane region" description="Helical" evidence="1">
    <location>
        <begin position="59"/>
        <end position="79"/>
    </location>
</feature>
<keyword evidence="1" id="KW-0812">Transmembrane</keyword>
<dbReference type="OrthoDB" id="2083504at2"/>
<proteinExistence type="predicted"/>
<accession>A0A1D8GG96</accession>
<reference evidence="2 3" key="1">
    <citation type="submission" date="2016-09" db="EMBL/GenBank/DDBJ databases">
        <title>Genomic analysis reveals versatility of anaerobic energy metabolism of Geosporobacter ferrireducens IRF9 of phylum Firmicutes.</title>
        <authorList>
            <person name="Kim S.-J."/>
        </authorList>
    </citation>
    <scope>NUCLEOTIDE SEQUENCE [LARGE SCALE GENOMIC DNA]</scope>
    <source>
        <strain evidence="2 3">IRF9</strain>
    </source>
</reference>
<name>A0A1D8GG96_9FIRM</name>
<dbReference type="AlphaFoldDB" id="A0A1D8GG96"/>
<gene>
    <name evidence="2" type="ORF">Gferi_10310</name>
</gene>
<evidence type="ECO:0008006" key="4">
    <source>
        <dbReference type="Google" id="ProtNLM"/>
    </source>
</evidence>